<name>A0A8J2MI65_COTCN</name>
<protein>
    <submittedName>
        <fullName evidence="1">Uncharacterized protein</fullName>
    </submittedName>
</protein>
<sequence>MINYKNLIITGDMNFDLLESSITPNHLQSFITELSLFCVPFSATHHSNNKDSWLDVIIIDNKSKMVNFCKSIQPFISGHDYLVCDYMFDILKPSTKTINYRDFSKTNQEALSNALMQSLKIDSELMENSDPNYLASLFHDTIIAILDEFAPIRSRKITHVPNPWVTKELKTKCKERDTLYKRAKRNNNKDLLNLFKIKRKELKIELTKARENYLCNALSNIPLGSNVWSKLKHLGLVKGSNSSPLNFFDAGELNYHFAKIVRHHSPCNEATFEEIKSSHSSLVNCSFVWTEIDIVDVTKALHLTLSKTKVLLNSNYENNCKLQRSLNSAIRFIFNLKRDEHVSPYRRELGWLSIKSRRIYFTCCYFYKLLETSKPSYLRELFQEDLSVRRSERLAAKKNNILFKFPNFSTTQYESSFVITVIRLWEELPEDIINSSSLEMFDYKLLLMFLSFVSLILKL</sequence>
<gene>
    <name evidence="1" type="ORF">HICCMSTLAB_LOCUS6667</name>
</gene>
<reference evidence="1" key="1">
    <citation type="submission" date="2021-04" db="EMBL/GenBank/DDBJ databases">
        <authorList>
            <person name="Chebbi M.A.C M."/>
        </authorList>
    </citation>
    <scope>NUCLEOTIDE SEQUENCE</scope>
</reference>
<keyword evidence="2" id="KW-1185">Reference proteome</keyword>
<accession>A0A8J2MI65</accession>
<dbReference type="OrthoDB" id="7699805at2759"/>
<dbReference type="AlphaFoldDB" id="A0A8J2MI65"/>
<comment type="caution">
    <text evidence="1">The sequence shown here is derived from an EMBL/GenBank/DDBJ whole genome shotgun (WGS) entry which is preliminary data.</text>
</comment>
<dbReference type="EMBL" id="CAJNRD030001120">
    <property type="protein sequence ID" value="CAG5093205.1"/>
    <property type="molecule type" value="Genomic_DNA"/>
</dbReference>
<organism evidence="1 2">
    <name type="scientific">Cotesia congregata</name>
    <name type="common">Parasitoid wasp</name>
    <name type="synonym">Apanteles congregatus</name>
    <dbReference type="NCBI Taxonomy" id="51543"/>
    <lineage>
        <taxon>Eukaryota</taxon>
        <taxon>Metazoa</taxon>
        <taxon>Ecdysozoa</taxon>
        <taxon>Arthropoda</taxon>
        <taxon>Hexapoda</taxon>
        <taxon>Insecta</taxon>
        <taxon>Pterygota</taxon>
        <taxon>Neoptera</taxon>
        <taxon>Endopterygota</taxon>
        <taxon>Hymenoptera</taxon>
        <taxon>Apocrita</taxon>
        <taxon>Ichneumonoidea</taxon>
        <taxon>Braconidae</taxon>
        <taxon>Microgastrinae</taxon>
        <taxon>Cotesia</taxon>
    </lineage>
</organism>
<proteinExistence type="predicted"/>
<dbReference type="Proteomes" id="UP000786811">
    <property type="component" value="Unassembled WGS sequence"/>
</dbReference>
<evidence type="ECO:0000313" key="1">
    <source>
        <dbReference type="EMBL" id="CAG5093205.1"/>
    </source>
</evidence>
<evidence type="ECO:0000313" key="2">
    <source>
        <dbReference type="Proteomes" id="UP000786811"/>
    </source>
</evidence>